<accession>A0ABU7T0U4</accession>
<dbReference type="Pfam" id="PF05135">
    <property type="entry name" value="Phage_connect_1"/>
    <property type="match status" value="1"/>
</dbReference>
<protein>
    <submittedName>
        <fullName evidence="1">Head-tail connector protein</fullName>
    </submittedName>
</protein>
<comment type="caution">
    <text evidence="1">The sequence shown here is derived from an EMBL/GenBank/DDBJ whole genome shotgun (WGS) entry which is preliminary data.</text>
</comment>
<evidence type="ECO:0000313" key="2">
    <source>
        <dbReference type="Proteomes" id="UP001330016"/>
    </source>
</evidence>
<dbReference type="Gene3D" id="1.10.3230.30">
    <property type="entry name" value="Phage gp6-like head-tail connector protein"/>
    <property type="match status" value="1"/>
</dbReference>
<reference evidence="1 2" key="1">
    <citation type="submission" date="2023-02" db="EMBL/GenBank/DDBJ databases">
        <title>The predominant lactic acid bacteria and yeasts involved in the spontaneous fermentation of millet during the production of the traditional porridge Hausa koko in Ghana.</title>
        <authorList>
            <person name="Atter A."/>
            <person name="Diaz M."/>
        </authorList>
    </citation>
    <scope>NUCLEOTIDE SEQUENCE [LARGE SCALE GENOMIC DNA]</scope>
    <source>
        <strain evidence="1 2">FI11640</strain>
    </source>
</reference>
<keyword evidence="2" id="KW-1185">Reference proteome</keyword>
<dbReference type="Proteomes" id="UP001330016">
    <property type="component" value="Unassembled WGS sequence"/>
</dbReference>
<organism evidence="1 2">
    <name type="scientific">Schleiferilactobacillus harbinensis</name>
    <dbReference type="NCBI Taxonomy" id="304207"/>
    <lineage>
        <taxon>Bacteria</taxon>
        <taxon>Bacillati</taxon>
        <taxon>Bacillota</taxon>
        <taxon>Bacilli</taxon>
        <taxon>Lactobacillales</taxon>
        <taxon>Lactobacillaceae</taxon>
        <taxon>Schleiferilactobacillus</taxon>
    </lineage>
</organism>
<dbReference type="RefSeq" id="WP_331243969.1">
    <property type="nucleotide sequence ID" value="NZ_JAQSGJ010000028.1"/>
</dbReference>
<proteinExistence type="predicted"/>
<dbReference type="NCBIfam" id="TIGR01560">
    <property type="entry name" value="put_DNA_pack"/>
    <property type="match status" value="1"/>
</dbReference>
<name>A0ABU7T0U4_9LACO</name>
<sequence length="102" mass="11393">MTVTTDAIKNSLRLESGTQDDALITGYITAAQDYVRNAVDSTATTDQMEPYSQFDIAVAMLTEFWYQNRGEVDTASQELPFSVISMIQQLRGLFKSNSINNQ</sequence>
<dbReference type="InterPro" id="IPR006450">
    <property type="entry name" value="Phage_HK97_gp6-like"/>
</dbReference>
<evidence type="ECO:0000313" key="1">
    <source>
        <dbReference type="EMBL" id="MEE6716192.1"/>
    </source>
</evidence>
<dbReference type="CDD" id="cd08054">
    <property type="entry name" value="gp6"/>
    <property type="match status" value="1"/>
</dbReference>
<gene>
    <name evidence="1" type="ORF">PS435_10000</name>
</gene>
<dbReference type="InterPro" id="IPR021146">
    <property type="entry name" value="Phage_gp6-like_head-tail"/>
</dbReference>
<dbReference type="EMBL" id="JAQSGK010000028">
    <property type="protein sequence ID" value="MEE6716192.1"/>
    <property type="molecule type" value="Genomic_DNA"/>
</dbReference>